<feature type="region of interest" description="Disordered" evidence="1">
    <location>
        <begin position="1"/>
        <end position="36"/>
    </location>
</feature>
<dbReference type="Proteomes" id="UP000521943">
    <property type="component" value="Unassembled WGS sequence"/>
</dbReference>
<evidence type="ECO:0000313" key="2">
    <source>
        <dbReference type="EMBL" id="KAF6755225.1"/>
    </source>
</evidence>
<accession>A0A8H6M5A0</accession>
<feature type="compositionally biased region" description="Basic and acidic residues" evidence="1">
    <location>
        <begin position="25"/>
        <end position="34"/>
    </location>
</feature>
<evidence type="ECO:0000313" key="3">
    <source>
        <dbReference type="Proteomes" id="UP000521943"/>
    </source>
</evidence>
<comment type="caution">
    <text evidence="2">The sequence shown here is derived from an EMBL/GenBank/DDBJ whole genome shotgun (WGS) entry which is preliminary data.</text>
</comment>
<gene>
    <name evidence="2" type="ORF">DFP72DRAFT_847787</name>
</gene>
<dbReference type="EMBL" id="JACGCI010000031">
    <property type="protein sequence ID" value="KAF6755225.1"/>
    <property type="molecule type" value="Genomic_DNA"/>
</dbReference>
<evidence type="ECO:0000256" key="1">
    <source>
        <dbReference type="SAM" id="MobiDB-lite"/>
    </source>
</evidence>
<feature type="compositionally biased region" description="Basic and acidic residues" evidence="1">
    <location>
        <begin position="1"/>
        <end position="18"/>
    </location>
</feature>
<reference evidence="2 3" key="1">
    <citation type="submission" date="2020-07" db="EMBL/GenBank/DDBJ databases">
        <title>Comparative genomics of pyrophilous fungi reveals a link between fire events and developmental genes.</title>
        <authorList>
            <consortium name="DOE Joint Genome Institute"/>
            <person name="Steindorff A.S."/>
            <person name="Carver A."/>
            <person name="Calhoun S."/>
            <person name="Stillman K."/>
            <person name="Liu H."/>
            <person name="Lipzen A."/>
            <person name="Pangilinan J."/>
            <person name="Labutti K."/>
            <person name="Bruns T.D."/>
            <person name="Grigoriev I.V."/>
        </authorList>
    </citation>
    <scope>NUCLEOTIDE SEQUENCE [LARGE SCALE GENOMIC DNA]</scope>
    <source>
        <strain evidence="2 3">CBS 144469</strain>
    </source>
</reference>
<proteinExistence type="predicted"/>
<sequence length="103" mass="12029">MKHEVQKQWRGTRIERRRTGMGSDRQSESRDIPCRTEPGMIPLHCTRKIIAPNSPLATLSATFELLDQEYGGDEKYKRSVKGRRELWRGRRRMQCIVEMVAIG</sequence>
<keyword evidence="3" id="KW-1185">Reference proteome</keyword>
<protein>
    <submittedName>
        <fullName evidence="2">Uncharacterized protein</fullName>
    </submittedName>
</protein>
<organism evidence="2 3">
    <name type="scientific">Ephemerocybe angulata</name>
    <dbReference type="NCBI Taxonomy" id="980116"/>
    <lineage>
        <taxon>Eukaryota</taxon>
        <taxon>Fungi</taxon>
        <taxon>Dikarya</taxon>
        <taxon>Basidiomycota</taxon>
        <taxon>Agaricomycotina</taxon>
        <taxon>Agaricomycetes</taxon>
        <taxon>Agaricomycetidae</taxon>
        <taxon>Agaricales</taxon>
        <taxon>Agaricineae</taxon>
        <taxon>Psathyrellaceae</taxon>
        <taxon>Ephemerocybe</taxon>
    </lineage>
</organism>
<name>A0A8H6M5A0_9AGAR</name>
<dbReference type="AlphaFoldDB" id="A0A8H6M5A0"/>